<dbReference type="InterPro" id="IPR039425">
    <property type="entry name" value="RNA_pol_sigma-70-like"/>
</dbReference>
<evidence type="ECO:0000313" key="6">
    <source>
        <dbReference type="EMBL" id="ADY61793.1"/>
    </source>
</evidence>
<sequence>MSEIDPSNRHREFLRAFTTHEPAVRAFVRRLVPSRTDADDILQEVSIVLWEKFDEFDRSGSFKSWACGIARFRVLAWLRDKGRDRMVLDSGVVELIAEESLRVEPELEQQRDALEKCFEKIPNAQRDLLSQAYRRNASIQDVARTSGRTLSGFYQWLHRMRKRLLDCISRELAKETLS</sequence>
<dbReference type="SUPFAM" id="SSF88946">
    <property type="entry name" value="Sigma2 domain of RNA polymerase sigma factors"/>
    <property type="match status" value="1"/>
</dbReference>
<evidence type="ECO:0000259" key="5">
    <source>
        <dbReference type="Pfam" id="PF04542"/>
    </source>
</evidence>
<dbReference type="Proteomes" id="UP000006860">
    <property type="component" value="Chromosome"/>
</dbReference>
<dbReference type="Gene3D" id="1.10.1740.10">
    <property type="match status" value="1"/>
</dbReference>
<dbReference type="GO" id="GO:0016987">
    <property type="term" value="F:sigma factor activity"/>
    <property type="evidence" value="ECO:0007669"/>
    <property type="project" value="UniProtKB-KW"/>
</dbReference>
<gene>
    <name evidence="6" type="ordered locus">Plabr_4220</name>
</gene>
<evidence type="ECO:0000256" key="2">
    <source>
        <dbReference type="ARBA" id="ARBA00023015"/>
    </source>
</evidence>
<dbReference type="eggNOG" id="COG1595">
    <property type="taxonomic scope" value="Bacteria"/>
</dbReference>
<dbReference type="InterPro" id="IPR007627">
    <property type="entry name" value="RNA_pol_sigma70_r2"/>
</dbReference>
<dbReference type="STRING" id="756272.Plabr_4220"/>
<proteinExistence type="inferred from homology"/>
<evidence type="ECO:0000256" key="4">
    <source>
        <dbReference type="ARBA" id="ARBA00023163"/>
    </source>
</evidence>
<dbReference type="HOGENOM" id="CLU_047691_17_0_0"/>
<comment type="similarity">
    <text evidence="1">Belongs to the sigma-70 factor family. ECF subfamily.</text>
</comment>
<accession>F0SI91</accession>
<keyword evidence="4" id="KW-0804">Transcription</keyword>
<dbReference type="Pfam" id="PF04542">
    <property type="entry name" value="Sigma70_r2"/>
    <property type="match status" value="1"/>
</dbReference>
<evidence type="ECO:0000313" key="7">
    <source>
        <dbReference type="Proteomes" id="UP000006860"/>
    </source>
</evidence>
<dbReference type="EMBL" id="CP002546">
    <property type="protein sequence ID" value="ADY61793.1"/>
    <property type="molecule type" value="Genomic_DNA"/>
</dbReference>
<keyword evidence="2" id="KW-0805">Transcription regulation</keyword>
<dbReference type="AlphaFoldDB" id="F0SI91"/>
<feature type="domain" description="RNA polymerase sigma-70 region 2" evidence="5">
    <location>
        <begin position="17"/>
        <end position="83"/>
    </location>
</feature>
<evidence type="ECO:0000256" key="3">
    <source>
        <dbReference type="ARBA" id="ARBA00023082"/>
    </source>
</evidence>
<dbReference type="KEGG" id="pbs:Plabr_4220"/>
<dbReference type="PANTHER" id="PTHR43133:SF51">
    <property type="entry name" value="RNA POLYMERASE SIGMA FACTOR"/>
    <property type="match status" value="1"/>
</dbReference>
<dbReference type="InterPro" id="IPR013324">
    <property type="entry name" value="RNA_pol_sigma_r3/r4-like"/>
</dbReference>
<reference evidence="7" key="1">
    <citation type="submission" date="2011-02" db="EMBL/GenBank/DDBJ databases">
        <title>The complete genome of Planctomyces brasiliensis DSM 5305.</title>
        <authorList>
            <person name="Lucas S."/>
            <person name="Copeland A."/>
            <person name="Lapidus A."/>
            <person name="Bruce D."/>
            <person name="Goodwin L."/>
            <person name="Pitluck S."/>
            <person name="Kyrpides N."/>
            <person name="Mavromatis K."/>
            <person name="Pagani I."/>
            <person name="Ivanova N."/>
            <person name="Ovchinnikova G."/>
            <person name="Lu M."/>
            <person name="Detter J.C."/>
            <person name="Han C."/>
            <person name="Land M."/>
            <person name="Hauser L."/>
            <person name="Markowitz V."/>
            <person name="Cheng J.-F."/>
            <person name="Hugenholtz P."/>
            <person name="Woyke T."/>
            <person name="Wu D."/>
            <person name="Tindall B."/>
            <person name="Pomrenke H.G."/>
            <person name="Brambilla E."/>
            <person name="Klenk H.-P."/>
            <person name="Eisen J.A."/>
        </authorList>
    </citation>
    <scope>NUCLEOTIDE SEQUENCE [LARGE SCALE GENOMIC DNA]</scope>
    <source>
        <strain evidence="7">ATCC 49424 / DSM 5305 / JCM 21570 / NBRC 103401 / IFAM 1448</strain>
    </source>
</reference>
<dbReference type="InterPro" id="IPR014284">
    <property type="entry name" value="RNA_pol_sigma-70_dom"/>
</dbReference>
<dbReference type="NCBIfam" id="TIGR02989">
    <property type="entry name" value="Sig-70_gvs1"/>
    <property type="match status" value="1"/>
</dbReference>
<dbReference type="RefSeq" id="WP_013630498.1">
    <property type="nucleotide sequence ID" value="NC_015174.1"/>
</dbReference>
<dbReference type="SUPFAM" id="SSF88659">
    <property type="entry name" value="Sigma3 and sigma4 domains of RNA polymerase sigma factors"/>
    <property type="match status" value="1"/>
</dbReference>
<organism evidence="6 7">
    <name type="scientific">Rubinisphaera brasiliensis (strain ATCC 49424 / DSM 5305 / JCM 21570 / IAM 15109 / NBRC 103401 / IFAM 1448)</name>
    <name type="common">Planctomyces brasiliensis</name>
    <dbReference type="NCBI Taxonomy" id="756272"/>
    <lineage>
        <taxon>Bacteria</taxon>
        <taxon>Pseudomonadati</taxon>
        <taxon>Planctomycetota</taxon>
        <taxon>Planctomycetia</taxon>
        <taxon>Planctomycetales</taxon>
        <taxon>Planctomycetaceae</taxon>
        <taxon>Rubinisphaera</taxon>
    </lineage>
</organism>
<dbReference type="InterPro" id="IPR013325">
    <property type="entry name" value="RNA_pol_sigma_r2"/>
</dbReference>
<dbReference type="PANTHER" id="PTHR43133">
    <property type="entry name" value="RNA POLYMERASE ECF-TYPE SIGMA FACTO"/>
    <property type="match status" value="1"/>
</dbReference>
<dbReference type="GO" id="GO:0006352">
    <property type="term" value="P:DNA-templated transcription initiation"/>
    <property type="evidence" value="ECO:0007669"/>
    <property type="project" value="InterPro"/>
</dbReference>
<keyword evidence="3" id="KW-0731">Sigma factor</keyword>
<dbReference type="InterPro" id="IPR014331">
    <property type="entry name" value="RNA_pol_sigma70_ECF_RHOBA"/>
</dbReference>
<keyword evidence="7" id="KW-1185">Reference proteome</keyword>
<evidence type="ECO:0000256" key="1">
    <source>
        <dbReference type="ARBA" id="ARBA00010641"/>
    </source>
</evidence>
<dbReference type="InterPro" id="IPR036388">
    <property type="entry name" value="WH-like_DNA-bd_sf"/>
</dbReference>
<dbReference type="Gene3D" id="1.10.10.10">
    <property type="entry name" value="Winged helix-like DNA-binding domain superfamily/Winged helix DNA-binding domain"/>
    <property type="match status" value="1"/>
</dbReference>
<name>F0SI91_RUBBR</name>
<protein>
    <submittedName>
        <fullName evidence="6">RNA polymerase, sigma-24 subunit, ECF subfamily</fullName>
    </submittedName>
</protein>
<dbReference type="NCBIfam" id="TIGR02937">
    <property type="entry name" value="sigma70-ECF"/>
    <property type="match status" value="1"/>
</dbReference>